<keyword evidence="3" id="KW-1185">Reference proteome</keyword>
<dbReference type="GO" id="GO:0016192">
    <property type="term" value="P:vesicle-mediated transport"/>
    <property type="evidence" value="ECO:0007669"/>
    <property type="project" value="InterPro"/>
</dbReference>
<evidence type="ECO:0000313" key="2">
    <source>
        <dbReference type="EMBL" id="KAF9889766.1"/>
    </source>
</evidence>
<protein>
    <recommendedName>
        <fullName evidence="4">Alpha and gamma adaptin binding protein p34 family protein</fullName>
    </recommendedName>
</protein>
<dbReference type="GO" id="GO:0030674">
    <property type="term" value="F:protein-macromolecule adaptor activity"/>
    <property type="evidence" value="ECO:0007669"/>
    <property type="project" value="TreeGrafter"/>
</dbReference>
<dbReference type="Proteomes" id="UP001194746">
    <property type="component" value="Unassembled WGS sequence"/>
</dbReference>
<feature type="region of interest" description="Disordered" evidence="1">
    <location>
        <begin position="95"/>
        <end position="126"/>
    </location>
</feature>
<evidence type="ECO:0008006" key="4">
    <source>
        <dbReference type="Google" id="ProtNLM"/>
    </source>
</evidence>
<dbReference type="EMBL" id="VCAU01000033">
    <property type="protein sequence ID" value="KAF9889766.1"/>
    <property type="molecule type" value="Genomic_DNA"/>
</dbReference>
<dbReference type="Gene3D" id="3.40.50.11960">
    <property type="match status" value="1"/>
</dbReference>
<dbReference type="PANTHER" id="PTHR28043">
    <property type="entry name" value="INCREASED RECOMBINATION CENTERS PROTEIN 6"/>
    <property type="match status" value="1"/>
</dbReference>
<proteinExistence type="predicted"/>
<dbReference type="Pfam" id="PF10199">
    <property type="entry name" value="Adaptin_binding"/>
    <property type="match status" value="1"/>
</dbReference>
<organism evidence="2 3">
    <name type="scientific">Aspergillus nanangensis</name>
    <dbReference type="NCBI Taxonomy" id="2582783"/>
    <lineage>
        <taxon>Eukaryota</taxon>
        <taxon>Fungi</taxon>
        <taxon>Dikarya</taxon>
        <taxon>Ascomycota</taxon>
        <taxon>Pezizomycotina</taxon>
        <taxon>Eurotiomycetes</taxon>
        <taxon>Eurotiomycetidae</taxon>
        <taxon>Eurotiales</taxon>
        <taxon>Aspergillaceae</taxon>
        <taxon>Aspergillus</taxon>
        <taxon>Aspergillus subgen. Circumdati</taxon>
    </lineage>
</organism>
<name>A0AAD4GUI9_ASPNN</name>
<comment type="caution">
    <text evidence="2">The sequence shown here is derived from an EMBL/GenBank/DDBJ whole genome shotgun (WGS) entry which is preliminary data.</text>
</comment>
<accession>A0AAD4GUI9</accession>
<reference evidence="2" key="1">
    <citation type="journal article" date="2019" name="Beilstein J. Org. Chem.">
        <title>Nanangenines: drimane sesquiterpenoids as the dominant metabolite cohort of a novel Australian fungus, Aspergillus nanangensis.</title>
        <authorList>
            <person name="Lacey H.J."/>
            <person name="Gilchrist C.L.M."/>
            <person name="Crombie A."/>
            <person name="Kalaitzis J.A."/>
            <person name="Vuong D."/>
            <person name="Rutledge P.J."/>
            <person name="Turner P."/>
            <person name="Pitt J.I."/>
            <person name="Lacey E."/>
            <person name="Chooi Y.H."/>
            <person name="Piggott A.M."/>
        </authorList>
    </citation>
    <scope>NUCLEOTIDE SEQUENCE</scope>
    <source>
        <strain evidence="2">MST-FP2251</strain>
    </source>
</reference>
<feature type="region of interest" description="Disordered" evidence="1">
    <location>
        <begin position="44"/>
        <end position="65"/>
    </location>
</feature>
<feature type="compositionally biased region" description="Low complexity" evidence="1">
    <location>
        <begin position="99"/>
        <end position="116"/>
    </location>
</feature>
<reference evidence="2" key="2">
    <citation type="submission" date="2020-02" db="EMBL/GenBank/DDBJ databases">
        <authorList>
            <person name="Gilchrist C.L.M."/>
            <person name="Chooi Y.-H."/>
        </authorList>
    </citation>
    <scope>NUCLEOTIDE SEQUENCE</scope>
    <source>
        <strain evidence="2">MST-FP2251</strain>
    </source>
</reference>
<evidence type="ECO:0000256" key="1">
    <source>
        <dbReference type="SAM" id="MobiDB-lite"/>
    </source>
</evidence>
<gene>
    <name evidence="2" type="ORF">FE257_007072</name>
</gene>
<dbReference type="InterPro" id="IPR034627">
    <property type="entry name" value="Irc6"/>
</dbReference>
<sequence length="386" mass="42005">MSPTTKTSSATVIQNPRRLLILSPTSHSQTVIPHLLQSLTGSAVVSPPTQASGSETPSTTYAGYTSHPPLPIENKYYKTKVPIWVDSIPLESEVTSNKSSEPTAETTATTATQDSSAAKEDASNITPQQWKAEFSGSDALCVREAIGAMIMCVRNFDTAPSPESTVESISSQKEVLGLKDWLKAVGSVRELVEEERGGLEVPGVVVLVGRGGEKQQSVAPGDDGSHDDDYGVSAAAMDEEKPFSVAWWEDQLCDMGLLGVEGLRRVREVLETHDWTPAFGGDDDEEYEAMLNGLKEGGEDNTFGGEVAQVEREMMGLRFALERGGDGYTENADDDYDVGDDDDVEQIESLMLRLKAMRDMSDGLPENDRKRFAAQTIRDLMKEMEL</sequence>
<feature type="compositionally biased region" description="Polar residues" evidence="1">
    <location>
        <begin position="44"/>
        <end position="63"/>
    </location>
</feature>
<dbReference type="AlphaFoldDB" id="A0AAD4GUI9"/>
<evidence type="ECO:0000313" key="3">
    <source>
        <dbReference type="Proteomes" id="UP001194746"/>
    </source>
</evidence>
<dbReference type="PANTHER" id="PTHR28043:SF1">
    <property type="entry name" value="INCREASED RECOMBINATION CENTERS PROTEIN 6"/>
    <property type="match status" value="1"/>
</dbReference>